<evidence type="ECO:0000313" key="3">
    <source>
        <dbReference type="EMBL" id="MBA0556227.1"/>
    </source>
</evidence>
<accession>A0A7J8LUU0</accession>
<feature type="region of interest" description="Disordered" evidence="1">
    <location>
        <begin position="92"/>
        <end position="135"/>
    </location>
</feature>
<dbReference type="PANTHER" id="PTHR31286:SF178">
    <property type="entry name" value="DUF4283 DOMAIN-CONTAINING PROTEIN"/>
    <property type="match status" value="1"/>
</dbReference>
<feature type="non-terminal residue" evidence="3">
    <location>
        <position position="256"/>
    </location>
</feature>
<feature type="domain" description="Zinc knuckle CX2CX4HX4C" evidence="2">
    <location>
        <begin position="6"/>
        <end position="50"/>
    </location>
</feature>
<sequence length="256" mass="29261">VKIDVLRPLRRVVYLVGSEGTETVCAIKYERLPAFCYICGLIGHTTQKCNRKEEHLEMNNLNFQFGSWLRPQLGGPTQVRGNRRNGIEILEKKINQREETNGNKDGNGEENDLTMPKGKDKARVVEEESESYSPMEKRLTKITRDGMGKMKCKRKRMKGSNGENNEESPTRQVRRKLADSLSPCKAVVEYQMAGCLAVNSEGQSGGLALLWKDRVDVSIQNYSRHHMDLLVRMENHNSTRFTGFYGHEDPNLRERS</sequence>
<dbReference type="AlphaFoldDB" id="A0A7J8LUU0"/>
<feature type="compositionally biased region" description="Basic and acidic residues" evidence="1">
    <location>
        <begin position="92"/>
        <end position="102"/>
    </location>
</feature>
<evidence type="ECO:0000313" key="4">
    <source>
        <dbReference type="Proteomes" id="UP000593572"/>
    </source>
</evidence>
<protein>
    <recommendedName>
        <fullName evidence="2">Zinc knuckle CX2CX4HX4C domain-containing protein</fullName>
    </recommendedName>
</protein>
<dbReference type="InterPro" id="IPR040256">
    <property type="entry name" value="At4g02000-like"/>
</dbReference>
<dbReference type="Proteomes" id="UP000593572">
    <property type="component" value="Unassembled WGS sequence"/>
</dbReference>
<comment type="caution">
    <text evidence="3">The sequence shown here is derived from an EMBL/GenBank/DDBJ whole genome shotgun (WGS) entry which is preliminary data.</text>
</comment>
<dbReference type="InterPro" id="IPR025836">
    <property type="entry name" value="Zn_knuckle_CX2CX4HX4C"/>
</dbReference>
<feature type="region of interest" description="Disordered" evidence="1">
    <location>
        <begin position="148"/>
        <end position="172"/>
    </location>
</feature>
<evidence type="ECO:0000256" key="1">
    <source>
        <dbReference type="SAM" id="MobiDB-lite"/>
    </source>
</evidence>
<gene>
    <name evidence="3" type="ORF">Golob_026343</name>
</gene>
<dbReference type="EMBL" id="JABEZX010000005">
    <property type="protein sequence ID" value="MBA0556227.1"/>
    <property type="molecule type" value="Genomic_DNA"/>
</dbReference>
<keyword evidence="4" id="KW-1185">Reference proteome</keyword>
<reference evidence="3 4" key="1">
    <citation type="journal article" date="2019" name="Genome Biol. Evol.">
        <title>Insights into the evolution of the New World diploid cottons (Gossypium, subgenus Houzingenia) based on genome sequencing.</title>
        <authorList>
            <person name="Grover C.E."/>
            <person name="Arick M.A. 2nd"/>
            <person name="Thrash A."/>
            <person name="Conover J.L."/>
            <person name="Sanders W.S."/>
            <person name="Peterson D.G."/>
            <person name="Frelichowski J.E."/>
            <person name="Scheffler J.A."/>
            <person name="Scheffler B.E."/>
            <person name="Wendel J.F."/>
        </authorList>
    </citation>
    <scope>NUCLEOTIDE SEQUENCE [LARGE SCALE GENOMIC DNA]</scope>
    <source>
        <strain evidence="3">157</strain>
        <tissue evidence="3">Leaf</tissue>
    </source>
</reference>
<organism evidence="3 4">
    <name type="scientific">Gossypium lobatum</name>
    <dbReference type="NCBI Taxonomy" id="34289"/>
    <lineage>
        <taxon>Eukaryota</taxon>
        <taxon>Viridiplantae</taxon>
        <taxon>Streptophyta</taxon>
        <taxon>Embryophyta</taxon>
        <taxon>Tracheophyta</taxon>
        <taxon>Spermatophyta</taxon>
        <taxon>Magnoliopsida</taxon>
        <taxon>eudicotyledons</taxon>
        <taxon>Gunneridae</taxon>
        <taxon>Pentapetalae</taxon>
        <taxon>rosids</taxon>
        <taxon>malvids</taxon>
        <taxon>Malvales</taxon>
        <taxon>Malvaceae</taxon>
        <taxon>Malvoideae</taxon>
        <taxon>Gossypium</taxon>
    </lineage>
</organism>
<name>A0A7J8LUU0_9ROSI</name>
<evidence type="ECO:0000259" key="2">
    <source>
        <dbReference type="Pfam" id="PF14392"/>
    </source>
</evidence>
<dbReference type="PANTHER" id="PTHR31286">
    <property type="entry name" value="GLYCINE-RICH CELL WALL STRUCTURAL PROTEIN 1.8-LIKE"/>
    <property type="match status" value="1"/>
</dbReference>
<feature type="compositionally biased region" description="Basic and acidic residues" evidence="1">
    <location>
        <begin position="117"/>
        <end position="126"/>
    </location>
</feature>
<dbReference type="Pfam" id="PF14392">
    <property type="entry name" value="zf-CCHC_4"/>
    <property type="match status" value="1"/>
</dbReference>
<proteinExistence type="predicted"/>